<dbReference type="OrthoDB" id="6028255at2"/>
<keyword evidence="1" id="KW-0812">Transmembrane</keyword>
<accession>A0A0R0DZ86</accession>
<dbReference type="PANTHER" id="PTHR38043">
    <property type="entry name" value="PROTEIN HEMX"/>
    <property type="match status" value="1"/>
</dbReference>
<dbReference type="PANTHER" id="PTHR38043:SF1">
    <property type="entry name" value="PROTEIN HEMX"/>
    <property type="match status" value="1"/>
</dbReference>
<dbReference type="AlphaFoldDB" id="A0A0R0DZ86"/>
<comment type="caution">
    <text evidence="2">The sequence shown here is derived from an EMBL/GenBank/DDBJ whole genome shotgun (WGS) entry which is preliminary data.</text>
</comment>
<keyword evidence="2" id="KW-0489">Methyltransferase</keyword>
<keyword evidence="3" id="KW-1185">Reference proteome</keyword>
<sequence>MNDDSPTPPRRLPLRWLAAVLVVLAATAAGWFFWRGWQAEQRQDEQARATTARQLADLQKTVEDLRRDQRATARGVQDAASTNRVLRDEVLGLGQRSALLEENLARLADNSREGTQAVRREEAELLLVQARQRLVYAADLDGARRLYALAAGVMEDLDGPRYLNLRQALMQERNALDALGPGVRARSAEQLTQWAAALDTLPEQPQAAPADKQPWWQQMLSPLVQIRPADPQVLAARSERIAAHDALQIELSLARAALERGDAGAWQQALQRMDAWLLRLWPDTPQRQQQRQLLDELGKADLQIAAPELGSTLQQLRGMREAKEAP</sequence>
<dbReference type="EMBL" id="LDJP01000025">
    <property type="protein sequence ID" value="KRG87307.1"/>
    <property type="molecule type" value="Genomic_DNA"/>
</dbReference>
<name>A0A0R0DZ86_9GAMM</name>
<proteinExistence type="predicted"/>
<evidence type="ECO:0000313" key="2">
    <source>
        <dbReference type="EMBL" id="KRG87307.1"/>
    </source>
</evidence>
<protein>
    <submittedName>
        <fullName evidence="2">Uroporphyrin-III methyltransferase</fullName>
    </submittedName>
</protein>
<keyword evidence="2" id="KW-0808">Transferase</keyword>
<dbReference type="STRING" id="659018.ABB34_05135"/>
<dbReference type="Pfam" id="PF04375">
    <property type="entry name" value="HemX"/>
    <property type="match status" value="1"/>
</dbReference>
<evidence type="ECO:0000313" key="3">
    <source>
        <dbReference type="Proteomes" id="UP000050940"/>
    </source>
</evidence>
<organism evidence="2 3">
    <name type="scientific">Stenotrophomonas daejeonensis</name>
    <dbReference type="NCBI Taxonomy" id="659018"/>
    <lineage>
        <taxon>Bacteria</taxon>
        <taxon>Pseudomonadati</taxon>
        <taxon>Pseudomonadota</taxon>
        <taxon>Gammaproteobacteria</taxon>
        <taxon>Lysobacterales</taxon>
        <taxon>Lysobacteraceae</taxon>
        <taxon>Stenotrophomonas</taxon>
    </lineage>
</organism>
<keyword evidence="1" id="KW-1133">Transmembrane helix</keyword>
<reference evidence="2 3" key="1">
    <citation type="submission" date="2015-05" db="EMBL/GenBank/DDBJ databases">
        <title>Genome sequencing and analysis of members of genus Stenotrophomonas.</title>
        <authorList>
            <person name="Patil P.P."/>
            <person name="Midha S."/>
            <person name="Patil P.B."/>
        </authorList>
    </citation>
    <scope>NUCLEOTIDE SEQUENCE [LARGE SCALE GENOMIC DNA]</scope>
    <source>
        <strain evidence="2 3">JCM 16244</strain>
    </source>
</reference>
<keyword evidence="1" id="KW-0472">Membrane</keyword>
<dbReference type="InterPro" id="IPR007470">
    <property type="entry name" value="HemX"/>
</dbReference>
<dbReference type="GO" id="GO:0032259">
    <property type="term" value="P:methylation"/>
    <property type="evidence" value="ECO:0007669"/>
    <property type="project" value="UniProtKB-KW"/>
</dbReference>
<dbReference type="Proteomes" id="UP000050940">
    <property type="component" value="Unassembled WGS sequence"/>
</dbReference>
<dbReference type="PATRIC" id="fig|659018.3.peg.933"/>
<gene>
    <name evidence="2" type="ORF">ABB34_05135</name>
</gene>
<feature type="transmembrane region" description="Helical" evidence="1">
    <location>
        <begin position="12"/>
        <end position="34"/>
    </location>
</feature>
<evidence type="ECO:0000256" key="1">
    <source>
        <dbReference type="SAM" id="Phobius"/>
    </source>
</evidence>
<dbReference type="GO" id="GO:0008168">
    <property type="term" value="F:methyltransferase activity"/>
    <property type="evidence" value="ECO:0007669"/>
    <property type="project" value="UniProtKB-KW"/>
</dbReference>
<dbReference type="RefSeq" id="WP_057640196.1">
    <property type="nucleotide sequence ID" value="NZ_LDJP01000025.1"/>
</dbReference>